<protein>
    <submittedName>
        <fullName evidence="4">SDR family oxidoreductase</fullName>
    </submittedName>
</protein>
<evidence type="ECO:0000313" key="4">
    <source>
        <dbReference type="EMBL" id="RVU33510.1"/>
    </source>
</evidence>
<dbReference type="SUPFAM" id="SSF51735">
    <property type="entry name" value="NAD(P)-binding Rossmann-fold domains"/>
    <property type="match status" value="1"/>
</dbReference>
<dbReference type="Pfam" id="PF13561">
    <property type="entry name" value="adh_short_C2"/>
    <property type="match status" value="1"/>
</dbReference>
<dbReference type="AlphaFoldDB" id="A0A437QGS3"/>
<dbReference type="InterPro" id="IPR002347">
    <property type="entry name" value="SDR_fam"/>
</dbReference>
<sequence>MTTSTTIQSAAPKIALITGASRGLGKNMALQLAKQGVDLILTYQHNADDAAAVVAEVAQLGRKAVALQLDVGQSQQFGDFAAAVQQQLQQQWQRSRFDFLVNNAGIGIHVPMIETSVEQFDLLMNIHVKGPFFLTQQLLPLLARGGRIVNVSTGLTRFAIPGYGAYATMKGAVETMTKYWAKELGERGIRVNVLAPGAIETDFGGGAVRDNAGINQFIASQTALGRVGQPDDIGGALALLLSDQAGWINAQRIEASGGMFL</sequence>
<dbReference type="PANTHER" id="PTHR43639:SF1">
    <property type="entry name" value="SHORT-CHAIN DEHYDROGENASE_REDUCTASE FAMILY PROTEIN"/>
    <property type="match status" value="1"/>
</dbReference>
<reference evidence="4 5" key="1">
    <citation type="submission" date="2019-01" db="EMBL/GenBank/DDBJ databases">
        <authorList>
            <person name="Chen W.-M."/>
        </authorList>
    </citation>
    <scope>NUCLEOTIDE SEQUENCE [LARGE SCALE GENOMIC DNA]</scope>
    <source>
        <strain evidence="4 5">KYPC3</strain>
    </source>
</reference>
<dbReference type="PANTHER" id="PTHR43639">
    <property type="entry name" value="OXIDOREDUCTASE, SHORT-CHAIN DEHYDROGENASE/REDUCTASE FAMILY (AFU_ORTHOLOGUE AFUA_5G02870)"/>
    <property type="match status" value="1"/>
</dbReference>
<dbReference type="GO" id="GO:0016491">
    <property type="term" value="F:oxidoreductase activity"/>
    <property type="evidence" value="ECO:0007669"/>
    <property type="project" value="UniProtKB-KW"/>
</dbReference>
<evidence type="ECO:0000256" key="2">
    <source>
        <dbReference type="ARBA" id="ARBA00022857"/>
    </source>
</evidence>
<dbReference type="PRINTS" id="PR00081">
    <property type="entry name" value="GDHRDH"/>
</dbReference>
<proteinExistence type="inferred from homology"/>
<evidence type="ECO:0000313" key="5">
    <source>
        <dbReference type="Proteomes" id="UP000283077"/>
    </source>
</evidence>
<name>A0A437QGS3_9GAMM</name>
<dbReference type="PRINTS" id="PR00080">
    <property type="entry name" value="SDRFAMILY"/>
</dbReference>
<keyword evidence="3" id="KW-0560">Oxidoreductase</keyword>
<dbReference type="EMBL" id="SACS01000021">
    <property type="protein sequence ID" value="RVU33510.1"/>
    <property type="molecule type" value="Genomic_DNA"/>
</dbReference>
<comment type="similarity">
    <text evidence="1">Belongs to the short-chain dehydrogenases/reductases (SDR) family.</text>
</comment>
<accession>A0A437QGS3</accession>
<dbReference type="OrthoDB" id="9803628at2"/>
<organism evidence="4 5">
    <name type="scientific">Rheinheimera riviphila</name>
    <dbReference type="NCBI Taxonomy" id="1834037"/>
    <lineage>
        <taxon>Bacteria</taxon>
        <taxon>Pseudomonadati</taxon>
        <taxon>Pseudomonadota</taxon>
        <taxon>Gammaproteobacteria</taxon>
        <taxon>Chromatiales</taxon>
        <taxon>Chromatiaceae</taxon>
        <taxon>Rheinheimera</taxon>
    </lineage>
</organism>
<comment type="caution">
    <text evidence="4">The sequence shown here is derived from an EMBL/GenBank/DDBJ whole genome shotgun (WGS) entry which is preliminary data.</text>
</comment>
<evidence type="ECO:0000256" key="3">
    <source>
        <dbReference type="ARBA" id="ARBA00023002"/>
    </source>
</evidence>
<evidence type="ECO:0000256" key="1">
    <source>
        <dbReference type="ARBA" id="ARBA00006484"/>
    </source>
</evidence>
<keyword evidence="2" id="KW-0521">NADP</keyword>
<dbReference type="FunFam" id="3.40.50.720:FF:000374">
    <property type="entry name" value="3-oxoacyl-(Acyl-carrier-protein) reductase"/>
    <property type="match status" value="1"/>
</dbReference>
<dbReference type="Proteomes" id="UP000283077">
    <property type="component" value="Unassembled WGS sequence"/>
</dbReference>
<dbReference type="Gene3D" id="3.40.50.720">
    <property type="entry name" value="NAD(P)-binding Rossmann-like Domain"/>
    <property type="match status" value="1"/>
</dbReference>
<gene>
    <name evidence="4" type="ORF">EOE67_16680</name>
</gene>
<dbReference type="InterPro" id="IPR036291">
    <property type="entry name" value="NAD(P)-bd_dom_sf"/>
</dbReference>
<keyword evidence="5" id="KW-1185">Reference proteome</keyword>